<evidence type="ECO:0000259" key="6">
    <source>
        <dbReference type="Pfam" id="PF02897"/>
    </source>
</evidence>
<dbReference type="EMBL" id="LKST01000004">
    <property type="protein sequence ID" value="KQB83103.1"/>
    <property type="molecule type" value="Genomic_DNA"/>
</dbReference>
<keyword evidence="3 7" id="KW-0378">Hydrolase</keyword>
<dbReference type="STRING" id="1544416.Cocul_02075"/>
<evidence type="ECO:0000256" key="2">
    <source>
        <dbReference type="ARBA" id="ARBA00022670"/>
    </source>
</evidence>
<dbReference type="Gene3D" id="2.130.10.120">
    <property type="entry name" value="Prolyl oligopeptidase, N-terminal domain"/>
    <property type="match status" value="1"/>
</dbReference>
<dbReference type="PANTHER" id="PTHR11757:SF19">
    <property type="entry name" value="PROLYL ENDOPEPTIDASE-LIKE"/>
    <property type="match status" value="1"/>
</dbReference>
<dbReference type="PATRIC" id="fig|1544416.3.peg.2070"/>
<dbReference type="InterPro" id="IPR051543">
    <property type="entry name" value="Serine_Peptidase_S9A"/>
</dbReference>
<accession>A0A0Q0UAE9</accession>
<keyword evidence="8" id="KW-1185">Reference proteome</keyword>
<evidence type="ECO:0000313" key="7">
    <source>
        <dbReference type="EMBL" id="KQB83103.1"/>
    </source>
</evidence>
<keyword evidence="4" id="KW-0720">Serine protease</keyword>
<gene>
    <name evidence="7" type="primary">ptrB</name>
    <name evidence="7" type="ORF">Cocul_02075</name>
</gene>
<feature type="domain" description="Peptidase S9 prolyl oligopeptidase catalytic" evidence="5">
    <location>
        <begin position="513"/>
        <end position="727"/>
    </location>
</feature>
<evidence type="ECO:0000313" key="8">
    <source>
        <dbReference type="Proteomes" id="UP000050517"/>
    </source>
</evidence>
<dbReference type="SUPFAM" id="SSF53474">
    <property type="entry name" value="alpha/beta-Hydrolases"/>
    <property type="match status" value="1"/>
</dbReference>
<evidence type="ECO:0000259" key="5">
    <source>
        <dbReference type="Pfam" id="PF00326"/>
    </source>
</evidence>
<dbReference type="Pfam" id="PF02897">
    <property type="entry name" value="Peptidase_S9_N"/>
    <property type="match status" value="1"/>
</dbReference>
<dbReference type="InterPro" id="IPR002470">
    <property type="entry name" value="Peptidase_S9A"/>
</dbReference>
<dbReference type="Proteomes" id="UP000050517">
    <property type="component" value="Unassembled WGS sequence"/>
</dbReference>
<feature type="domain" description="Peptidase S9A N-terminal" evidence="6">
    <location>
        <begin position="35"/>
        <end position="454"/>
    </location>
</feature>
<dbReference type="InterPro" id="IPR023302">
    <property type="entry name" value="Pept_S9A_N"/>
</dbReference>
<dbReference type="AlphaFoldDB" id="A0A0Q0UAE9"/>
<comment type="similarity">
    <text evidence="1">Belongs to the peptidase S9A family.</text>
</comment>
<dbReference type="GO" id="GO:0004252">
    <property type="term" value="F:serine-type endopeptidase activity"/>
    <property type="evidence" value="ECO:0007669"/>
    <property type="project" value="UniProtKB-EC"/>
</dbReference>
<proteinExistence type="inferred from homology"/>
<sequence length="732" mass="80651">MGVSPGASAARGRRASISATIDSMPENVQAPVAPVRSITRRHHGREFVDDYEWLRDKESPDTLAYLEEENAYTEARTAHLKGLTEAIYGEIKSRVQETDMSVPTRAGRYWYYGRTIEGKDYGLSCRLPVDEAHDPWTPPEIPEEGAVPGEEVLLDLNALAEGHEFFSLGASSVTTSGRYLAYSVDTAGDERFDLYIKDLSTGELLADRLEGIFYGATWAGEEYIFYQRVDESWRPDSVWRHKVGTPQEADVRVFHEPDGRFSTGVGGTRSERYLMIEAASKITSETWVLDMENPEGEFEVLWPRQSGVEYSVDHAVVAGEDRWVVTHNATGPNFAVGECAAGAGNTLPALTDLRELLPHREEVRVEGVDTYAGQIVVAYRRSEIGRAAVMVLNDAGYTDFVELGFEEELYTVGVLGNPEWDAPVIRLSYGSFITPAQVIDLTVATGERVVRKQQKVLGGYDPAEYTAYRLWSEAADGTRIPVSVIHRADLDTSAPNPTLLYAYGSYEASTDPAFSVSRLSLLDRGMIFAVAHVRGGGEMGRGWYDHGKILEKKNTFSDYIAVADDLIARGLSAPETMVAEGGSAGGMLMGAVANMAGDRFAGIQAIVPFVDPLTSMLMPELPLTMGEWEEWGDPLHNAEVYDYMASYAPYENVEAKAYPDILAVTSLNDTRVLYVEPAKWIARLRATATGGEFLLKTEMSAGHGGVSGRYARWKQTAFEYAWAVNKATGRES</sequence>
<comment type="caution">
    <text evidence="7">The sequence shown here is derived from an EMBL/GenBank/DDBJ whole genome shotgun (WGS) entry which is preliminary data.</text>
</comment>
<dbReference type="Gene3D" id="3.40.50.1820">
    <property type="entry name" value="alpha/beta hydrolase"/>
    <property type="match status" value="1"/>
</dbReference>
<evidence type="ECO:0000256" key="3">
    <source>
        <dbReference type="ARBA" id="ARBA00022801"/>
    </source>
</evidence>
<organism evidence="7 8">
    <name type="scientific">Corynebacterium oculi</name>
    <dbReference type="NCBI Taxonomy" id="1544416"/>
    <lineage>
        <taxon>Bacteria</taxon>
        <taxon>Bacillati</taxon>
        <taxon>Actinomycetota</taxon>
        <taxon>Actinomycetes</taxon>
        <taxon>Mycobacteriales</taxon>
        <taxon>Corynebacteriaceae</taxon>
        <taxon>Corynebacterium</taxon>
    </lineage>
</organism>
<dbReference type="InterPro" id="IPR001375">
    <property type="entry name" value="Peptidase_S9_cat"/>
</dbReference>
<dbReference type="Pfam" id="PF00326">
    <property type="entry name" value="Peptidase_S9"/>
    <property type="match status" value="1"/>
</dbReference>
<dbReference type="EC" id="3.4.21.83" evidence="7"/>
<dbReference type="InterPro" id="IPR029058">
    <property type="entry name" value="AB_hydrolase_fold"/>
</dbReference>
<keyword evidence="2 7" id="KW-0645">Protease</keyword>
<name>A0A0Q0UAE9_9CORY</name>
<reference evidence="7 8" key="1">
    <citation type="submission" date="2015-10" db="EMBL/GenBank/DDBJ databases">
        <title>Corynebacteirum lowii and Corynebacterium oculi species nova, derived from human clinical disease and and emended description of Corynebacterium mastiditis.</title>
        <authorList>
            <person name="Bernard K."/>
            <person name="Pacheco A.L."/>
            <person name="Mcdougall C."/>
            <person name="Burtx T."/>
            <person name="Weibe D."/>
            <person name="Tyler S."/>
            <person name="Olson A.B."/>
            <person name="Cnockaert M."/>
            <person name="Eguchi H."/>
            <person name="Kuwahara T."/>
            <person name="Nakayama-Imaohji H."/>
            <person name="Boudewijins M."/>
            <person name="Van Hoecke F."/>
            <person name="Bernier A.-M."/>
            <person name="Vandamme P."/>
        </authorList>
    </citation>
    <scope>NUCLEOTIDE SEQUENCE [LARGE SCALE GENOMIC DNA]</scope>
    <source>
        <strain evidence="7 8">NML 130210</strain>
    </source>
</reference>
<dbReference type="SUPFAM" id="SSF50993">
    <property type="entry name" value="Peptidase/esterase 'gauge' domain"/>
    <property type="match status" value="1"/>
</dbReference>
<protein>
    <submittedName>
        <fullName evidence="7">Protease 2</fullName>
        <ecNumber evidence="7">3.4.21.83</ecNumber>
    </submittedName>
</protein>
<evidence type="ECO:0000256" key="4">
    <source>
        <dbReference type="ARBA" id="ARBA00022825"/>
    </source>
</evidence>
<dbReference type="PANTHER" id="PTHR11757">
    <property type="entry name" value="PROTEASE FAMILY S9A OLIGOPEPTIDASE"/>
    <property type="match status" value="1"/>
</dbReference>
<evidence type="ECO:0000256" key="1">
    <source>
        <dbReference type="ARBA" id="ARBA00005228"/>
    </source>
</evidence>
<dbReference type="PRINTS" id="PR00862">
    <property type="entry name" value="PROLIGOPTASE"/>
</dbReference>
<dbReference type="GO" id="GO:0006508">
    <property type="term" value="P:proteolysis"/>
    <property type="evidence" value="ECO:0007669"/>
    <property type="project" value="UniProtKB-KW"/>
</dbReference>